<comment type="subcellular location">
    <subcellularLocation>
        <location evidence="1">Secreted</location>
    </subcellularLocation>
</comment>
<feature type="region of interest" description="Disordered" evidence="7">
    <location>
        <begin position="320"/>
        <end position="521"/>
    </location>
</feature>
<evidence type="ECO:0000256" key="1">
    <source>
        <dbReference type="ARBA" id="ARBA00004613"/>
    </source>
</evidence>
<dbReference type="SMART" id="SM00722">
    <property type="entry name" value="CASH"/>
    <property type="match status" value="1"/>
</dbReference>
<proteinExistence type="predicted"/>
<dbReference type="PANTHER" id="PTHR37467:SF1">
    <property type="entry name" value="EXPORTED CALCIUM-BINDING GLYCOPROTEIN"/>
    <property type="match status" value="1"/>
</dbReference>
<organism evidence="10">
    <name type="scientific">Candidatus Heimdallarchaeum aukensis</name>
    <dbReference type="NCBI Taxonomy" id="2876573"/>
    <lineage>
        <taxon>Archaea</taxon>
        <taxon>Promethearchaeati</taxon>
        <taxon>Candidatus Heimdallarchaeota</taxon>
        <taxon>Candidatus Heimdallarchaeia (ex Rinke et al. 2021) (nom. nud.)</taxon>
        <taxon>Candidatus Heimdallarchaeales</taxon>
        <taxon>Candidatus Heimdallarchaeaceae</taxon>
        <taxon>Candidatus Heimdallarchaeum</taxon>
    </lineage>
</organism>
<dbReference type="InterPro" id="IPR018247">
    <property type="entry name" value="EF_Hand_1_Ca_BS"/>
</dbReference>
<keyword evidence="8" id="KW-0812">Transmembrane</keyword>
<feature type="transmembrane region" description="Helical" evidence="8">
    <location>
        <begin position="7"/>
        <end position="26"/>
    </location>
</feature>
<feature type="transmembrane region" description="Helical" evidence="8">
    <location>
        <begin position="528"/>
        <end position="558"/>
    </location>
</feature>
<dbReference type="PROSITE" id="PS00018">
    <property type="entry name" value="EF_HAND_1"/>
    <property type="match status" value="1"/>
</dbReference>
<dbReference type="InterPro" id="IPR028974">
    <property type="entry name" value="TSP_type-3_rpt"/>
</dbReference>
<sequence length="883" mass="98947">MKRITTYRQLGLVLILIATTTFLLYLSTHKEENMVLQSNKITIDSMSGVNSDENRTVKKAYSVHSPILIESDDDLTGFPGLGTKDDPYVIENYNITDSTTHGIKISGTTKYILIHDCYLNGGGSGSSFYGIYIDSTTDGTITVTNNTISNYATGIYLSSCSNNSFTFNIITNSNNDGLYLSSSSNNTFSSNTITNSDDDGITISFSSGNTLTFNNITNNNGEGIYFSFSSNNNLASNIIAENINYAIDLYSSSSNTFVKNLFIKNNQGGSSQASDSGTINKFYTDITGNYWYDWNGTGIYAIDGSANNFDPYPMHVDLDRDGMPDKWEEDNGLNTNINDSAEDLDSDGLTNLEEYTSNTNPNYSDTDSDGLSDGEEVHTYFTDPLDFDTDDDGLLDGEEVKTYSSNPNNPDTDSDGMPDGWEVNYGLNPSNDESTEDFDGDGLSNVAEYSHNTDPTNPDTDNDGLFDGQEINTYGTDPTNPDTDGDGLSDGEEVDVYGTDPLNPDTDNDGVSDGEEVSKGKNPKGSSLFAYLFSSLASSIITIIVLVLVITIIIASIVDIMKKKKNKQMDETKKQKITKITKKKKIGLKFFNEKIDSLENEWSWVEREQKSGQSLFDTAFSEKISELFVELIETLIGFNYAFTKDVKYLTNLDWLSAKKRLNSLVDQFRALLLKELEEIDIDTKFEEINNELTKITLENIEKPSEDKLLQPFDVLLDTLVKIDKNIRKTESFIDEFTFSKLTSYWGKLSDIIVTVKSEVENKRSEVRKNIKEVKEVFTDKRMNLERLETLNKVVSVYKQISLSKLAYLLKFSSNSALIYWMSKQNLDFSYRIVDDEIIFEKQEEGEKEEGKEEIEYDSEVADAIDSLLRQYDEWSKGDEGKKI</sequence>
<keyword evidence="4" id="KW-0732">Signal</keyword>
<dbReference type="InterPro" id="IPR012334">
    <property type="entry name" value="Pectin_lyas_fold"/>
</dbReference>
<feature type="compositionally biased region" description="Acidic residues" evidence="7">
    <location>
        <begin position="385"/>
        <end position="397"/>
    </location>
</feature>
<gene>
    <name evidence="10" type="ORF">K9W45_12660</name>
</gene>
<evidence type="ECO:0000256" key="7">
    <source>
        <dbReference type="SAM" id="MobiDB-lite"/>
    </source>
</evidence>
<dbReference type="SMART" id="SM00710">
    <property type="entry name" value="PbH1"/>
    <property type="match status" value="7"/>
</dbReference>
<dbReference type="Proteomes" id="UP001201020">
    <property type="component" value="Chromosome"/>
</dbReference>
<dbReference type="InterPro" id="IPR039448">
    <property type="entry name" value="Beta_helix"/>
</dbReference>
<dbReference type="InterPro" id="IPR053180">
    <property type="entry name" value="Ca-binding_acidic-repeat"/>
</dbReference>
<dbReference type="InterPro" id="IPR022441">
    <property type="entry name" value="Para_beta_helix_rpt-2"/>
</dbReference>
<evidence type="ECO:0000256" key="4">
    <source>
        <dbReference type="ARBA" id="ARBA00022729"/>
    </source>
</evidence>
<dbReference type="InterPro" id="IPR006626">
    <property type="entry name" value="PbH1"/>
</dbReference>
<dbReference type="EMBL" id="CP084166">
    <property type="protein sequence ID" value="UJG40673.1"/>
    <property type="molecule type" value="Genomic_DNA"/>
</dbReference>
<evidence type="ECO:0000256" key="2">
    <source>
        <dbReference type="ARBA" id="ARBA00016512"/>
    </source>
</evidence>
<feature type="compositionally biased region" description="Polar residues" evidence="7">
    <location>
        <begin position="402"/>
        <end position="411"/>
    </location>
</feature>
<dbReference type="Gene3D" id="4.10.1080.10">
    <property type="entry name" value="TSP type-3 repeat"/>
    <property type="match status" value="1"/>
</dbReference>
<evidence type="ECO:0000256" key="3">
    <source>
        <dbReference type="ARBA" id="ARBA00022525"/>
    </source>
</evidence>
<dbReference type="Pfam" id="PF13229">
    <property type="entry name" value="Beta_helix"/>
    <property type="match status" value="1"/>
</dbReference>
<feature type="compositionally biased region" description="Polar residues" evidence="7">
    <location>
        <begin position="353"/>
        <end position="365"/>
    </location>
</feature>
<protein>
    <recommendedName>
        <fullName evidence="2">Probable pectate lyase C</fullName>
    </recommendedName>
</protein>
<dbReference type="AlphaFoldDB" id="A0A9Y1BKF9"/>
<feature type="compositionally biased region" description="Acidic residues" evidence="7">
    <location>
        <begin position="483"/>
        <end position="495"/>
    </location>
</feature>
<dbReference type="GO" id="GO:0005509">
    <property type="term" value="F:calcium ion binding"/>
    <property type="evidence" value="ECO:0007669"/>
    <property type="project" value="InterPro"/>
</dbReference>
<dbReference type="Pfam" id="PF18884">
    <property type="entry name" value="TSP3_bac"/>
    <property type="match status" value="7"/>
</dbReference>
<name>A0A9Y1BKF9_9ARCH</name>
<evidence type="ECO:0000313" key="10">
    <source>
        <dbReference type="EMBL" id="UJG40673.1"/>
    </source>
</evidence>
<feature type="domain" description="Carbohydrate-binding/sugar hydrolysis" evidence="9">
    <location>
        <begin position="77"/>
        <end position="204"/>
    </location>
</feature>
<dbReference type="SUPFAM" id="SSF51126">
    <property type="entry name" value="Pectin lyase-like"/>
    <property type="match status" value="1"/>
</dbReference>
<keyword evidence="5" id="KW-0677">Repeat</keyword>
<evidence type="ECO:0000259" key="9">
    <source>
        <dbReference type="SMART" id="SM00722"/>
    </source>
</evidence>
<reference evidence="10" key="1">
    <citation type="journal article" date="2022" name="Nat. Microbiol.">
        <title>Unique mobile elements and scalable gene flow at the prokaryote-eukaryote boundary revealed by circularized Asgard archaea genomes.</title>
        <authorList>
            <person name="Wu F."/>
            <person name="Speth D.R."/>
            <person name="Philosof A."/>
            <person name="Cremiere A."/>
            <person name="Narayanan A."/>
            <person name="Barco R.A."/>
            <person name="Connon S.A."/>
            <person name="Amend J.P."/>
            <person name="Antoshechkin I.A."/>
            <person name="Orphan V.J."/>
        </authorList>
    </citation>
    <scope>NUCLEOTIDE SEQUENCE</scope>
    <source>
        <strain evidence="10">PM71</strain>
    </source>
</reference>
<dbReference type="InterPro" id="IPR059100">
    <property type="entry name" value="TSP3_bac"/>
</dbReference>
<evidence type="ECO:0000256" key="6">
    <source>
        <dbReference type="ARBA" id="ARBA00022837"/>
    </source>
</evidence>
<feature type="compositionally biased region" description="Low complexity" evidence="7">
    <location>
        <begin position="472"/>
        <end position="482"/>
    </location>
</feature>
<keyword evidence="6" id="KW-0106">Calcium</keyword>
<dbReference type="InterPro" id="IPR006633">
    <property type="entry name" value="Carb-bd_sugar_hydrolysis-dom"/>
</dbReference>
<feature type="compositionally biased region" description="Acidic residues" evidence="7">
    <location>
        <begin position="506"/>
        <end position="515"/>
    </location>
</feature>
<keyword evidence="8" id="KW-0472">Membrane</keyword>
<evidence type="ECO:0000256" key="8">
    <source>
        <dbReference type="SAM" id="Phobius"/>
    </source>
</evidence>
<dbReference type="SUPFAM" id="SSF103647">
    <property type="entry name" value="TSP type-3 repeat"/>
    <property type="match status" value="2"/>
</dbReference>
<keyword evidence="3" id="KW-0964">Secreted</keyword>
<dbReference type="Gene3D" id="2.160.20.10">
    <property type="entry name" value="Single-stranded right-handed beta-helix, Pectin lyase-like"/>
    <property type="match status" value="1"/>
</dbReference>
<evidence type="ECO:0000256" key="5">
    <source>
        <dbReference type="ARBA" id="ARBA00022737"/>
    </source>
</evidence>
<dbReference type="NCBIfam" id="TIGR03804">
    <property type="entry name" value="para_beta_helix"/>
    <property type="match status" value="2"/>
</dbReference>
<dbReference type="InterPro" id="IPR011050">
    <property type="entry name" value="Pectin_lyase_fold/virulence"/>
</dbReference>
<keyword evidence="8" id="KW-1133">Transmembrane helix</keyword>
<accession>A0A9Y1BKF9</accession>
<dbReference type="PANTHER" id="PTHR37467">
    <property type="entry name" value="EXPORTED CALCIUM-BINDING GLYCOPROTEIN-RELATED"/>
    <property type="match status" value="1"/>
</dbReference>